<protein>
    <submittedName>
        <fullName evidence="2">Uncharacterized protein</fullName>
    </submittedName>
</protein>
<reference evidence="2" key="1">
    <citation type="journal article" date="2021" name="Sci. Rep.">
        <title>Antibiotic resistance plasmid composition and architecture in Escherichia coli isolates from meat.</title>
        <authorList>
            <person name="Darphorn T.S."/>
            <person name="Bel K."/>
            <person name="Koenders-van Sint Anneland B.B."/>
            <person name="Brul S."/>
            <person name="Ter Kuile B.H."/>
        </authorList>
    </citation>
    <scope>NUCLEOTIDE SEQUENCE</scope>
    <source>
        <strain evidence="2">ESBL2082</strain>
    </source>
</reference>
<sequence>MNAATEARSQATGMNIQHPIDQENSPAPDIVMDKYLSRTVLRSTPHFFSMSRSLVTCFSSFWIWRA</sequence>
<keyword evidence="2" id="KW-0614">Plasmid</keyword>
<accession>A0A890DEY5</accession>
<feature type="region of interest" description="Disordered" evidence="1">
    <location>
        <begin position="1"/>
        <end position="27"/>
    </location>
</feature>
<dbReference type="AlphaFoldDB" id="A0A890DEY5"/>
<evidence type="ECO:0000256" key="1">
    <source>
        <dbReference type="SAM" id="MobiDB-lite"/>
    </source>
</evidence>
<name>A0A890DEY5_ECOLX</name>
<evidence type="ECO:0000313" key="2">
    <source>
        <dbReference type="EMBL" id="QRG43144.1"/>
    </source>
</evidence>
<proteinExistence type="predicted"/>
<geneLocation type="plasmid" evidence="2">
    <name>pESBL2082-IncF</name>
</geneLocation>
<dbReference type="EMBL" id="MW390517">
    <property type="protein sequence ID" value="QRG43144.1"/>
    <property type="molecule type" value="Genomic_DNA"/>
</dbReference>
<organism evidence="2">
    <name type="scientific">Escherichia coli</name>
    <dbReference type="NCBI Taxonomy" id="562"/>
    <lineage>
        <taxon>Bacteria</taxon>
        <taxon>Pseudomonadati</taxon>
        <taxon>Pseudomonadota</taxon>
        <taxon>Gammaproteobacteria</taxon>
        <taxon>Enterobacterales</taxon>
        <taxon>Enterobacteriaceae</taxon>
        <taxon>Escherichia</taxon>
    </lineage>
</organism>